<dbReference type="RefSeq" id="WP_153585901.1">
    <property type="nucleotide sequence ID" value="NZ_WJBU01000014.1"/>
</dbReference>
<accession>A0A844B1H6</accession>
<dbReference type="EMBL" id="WJBU01000014">
    <property type="protein sequence ID" value="MRD48578.1"/>
    <property type="molecule type" value="Genomic_DNA"/>
</dbReference>
<sequence length="166" mass="18123">MFEVLVFVYENYWRGEACPELQQLGRKLSAHGFDAEEISAALVWLDGLTIAAQSAAQSVGAGLEESPISFLPQQQSAWSMRVYSASEQAHLGAQGLGFVMFLESAGVLPAAMREIVIDRAMAVNAEPMTVDELKIIVLMVYWSFGQEPDALVLDELCDSAEGRLAH</sequence>
<proteinExistence type="inferred from homology"/>
<name>A0A844B1H6_9BURK</name>
<dbReference type="PANTHER" id="PTHR38692:SF1">
    <property type="entry name" value="PROTEIN SMG"/>
    <property type="match status" value="1"/>
</dbReference>
<evidence type="ECO:0000256" key="1">
    <source>
        <dbReference type="HAMAP-Rule" id="MF_00598"/>
    </source>
</evidence>
<dbReference type="OrthoDB" id="5297467at2"/>
<dbReference type="PANTHER" id="PTHR38692">
    <property type="entry name" value="PROTEIN SMG"/>
    <property type="match status" value="1"/>
</dbReference>
<evidence type="ECO:0000313" key="2">
    <source>
        <dbReference type="EMBL" id="MRD48578.1"/>
    </source>
</evidence>
<protein>
    <recommendedName>
        <fullName evidence="1">Protein Smg homolog</fullName>
    </recommendedName>
</protein>
<reference evidence="2 3" key="1">
    <citation type="submission" date="2019-11" db="EMBL/GenBank/DDBJ databases">
        <title>Caenimonas koreensis gen. nov., sp. nov., isolated from activated sludge.</title>
        <authorList>
            <person name="Seung H.R."/>
        </authorList>
    </citation>
    <scope>NUCLEOTIDE SEQUENCE [LARGE SCALE GENOMIC DNA]</scope>
    <source>
        <strain evidence="2 3">EMB320</strain>
    </source>
</reference>
<comment type="similarity">
    <text evidence="1">Belongs to the Smg family.</text>
</comment>
<dbReference type="InterPro" id="IPR007456">
    <property type="entry name" value="Smg"/>
</dbReference>
<gene>
    <name evidence="1" type="primary">smg</name>
    <name evidence="2" type="ORF">GHT07_14920</name>
</gene>
<dbReference type="HAMAP" id="MF_00598">
    <property type="entry name" value="Smg"/>
    <property type="match status" value="1"/>
</dbReference>
<keyword evidence="3" id="KW-1185">Reference proteome</keyword>
<dbReference type="Proteomes" id="UP000487350">
    <property type="component" value="Unassembled WGS sequence"/>
</dbReference>
<comment type="caution">
    <text evidence="2">The sequence shown here is derived from an EMBL/GenBank/DDBJ whole genome shotgun (WGS) entry which is preliminary data.</text>
</comment>
<organism evidence="2 3">
    <name type="scientific">Caenimonas koreensis DSM 17982</name>
    <dbReference type="NCBI Taxonomy" id="1121255"/>
    <lineage>
        <taxon>Bacteria</taxon>
        <taxon>Pseudomonadati</taxon>
        <taxon>Pseudomonadota</taxon>
        <taxon>Betaproteobacteria</taxon>
        <taxon>Burkholderiales</taxon>
        <taxon>Comamonadaceae</taxon>
        <taxon>Caenimonas</taxon>
    </lineage>
</organism>
<dbReference type="Pfam" id="PF04361">
    <property type="entry name" value="DUF494"/>
    <property type="match status" value="1"/>
</dbReference>
<evidence type="ECO:0000313" key="3">
    <source>
        <dbReference type="Proteomes" id="UP000487350"/>
    </source>
</evidence>
<dbReference type="AlphaFoldDB" id="A0A844B1H6"/>